<proteinExistence type="predicted"/>
<organism evidence="1 2">
    <name type="scientific">Hibiscus sabdariffa</name>
    <name type="common">roselle</name>
    <dbReference type="NCBI Taxonomy" id="183260"/>
    <lineage>
        <taxon>Eukaryota</taxon>
        <taxon>Viridiplantae</taxon>
        <taxon>Streptophyta</taxon>
        <taxon>Embryophyta</taxon>
        <taxon>Tracheophyta</taxon>
        <taxon>Spermatophyta</taxon>
        <taxon>Magnoliopsida</taxon>
        <taxon>eudicotyledons</taxon>
        <taxon>Gunneridae</taxon>
        <taxon>Pentapetalae</taxon>
        <taxon>rosids</taxon>
        <taxon>malvids</taxon>
        <taxon>Malvales</taxon>
        <taxon>Malvaceae</taxon>
        <taxon>Malvoideae</taxon>
        <taxon>Hibiscus</taxon>
    </lineage>
</organism>
<dbReference type="PANTHER" id="PTHR21689:SF5">
    <property type="entry name" value="PROTEIN ALWAYS EARLY 1-RELATED"/>
    <property type="match status" value="1"/>
</dbReference>
<evidence type="ECO:0000313" key="2">
    <source>
        <dbReference type="Proteomes" id="UP001472677"/>
    </source>
</evidence>
<gene>
    <name evidence="1" type="ORF">V6N12_025672</name>
</gene>
<reference evidence="1 2" key="1">
    <citation type="journal article" date="2024" name="G3 (Bethesda)">
        <title>Genome assembly of Hibiscus sabdariffa L. provides insights into metabolisms of medicinal natural products.</title>
        <authorList>
            <person name="Kim T."/>
        </authorList>
    </citation>
    <scope>NUCLEOTIDE SEQUENCE [LARGE SCALE GENOMIC DNA]</scope>
    <source>
        <strain evidence="1">TK-2024</strain>
        <tissue evidence="1">Old leaves</tissue>
    </source>
</reference>
<dbReference type="EMBL" id="JBBPBM010000260">
    <property type="protein sequence ID" value="KAK8498472.1"/>
    <property type="molecule type" value="Genomic_DNA"/>
</dbReference>
<dbReference type="PANTHER" id="PTHR21689">
    <property type="entry name" value="LIN-9"/>
    <property type="match status" value="1"/>
</dbReference>
<dbReference type="Proteomes" id="UP001472677">
    <property type="component" value="Unassembled WGS sequence"/>
</dbReference>
<accession>A0ABR2AX26</accession>
<keyword evidence="2" id="KW-1185">Reference proteome</keyword>
<dbReference type="InterPro" id="IPR010561">
    <property type="entry name" value="LIN-9/ALY1"/>
</dbReference>
<comment type="caution">
    <text evidence="1">The sequence shown here is derived from an EMBL/GenBank/DDBJ whole genome shotgun (WGS) entry which is preliminary data.</text>
</comment>
<evidence type="ECO:0000313" key="1">
    <source>
        <dbReference type="EMBL" id="KAK8498472.1"/>
    </source>
</evidence>
<protein>
    <submittedName>
        <fullName evidence="1">Uncharacterized protein</fullName>
    </submittedName>
</protein>
<sequence>MQHVITASLDKPQREVLPTDLSHLLSLGQQVIAIHPKTREVNNGKVLTVKHDSAGFWWARGIRSKRQSGECNQPHKHVGKSNKVTLTGALQSGRSPQFSKKSYNNFECRKSTPVQSYDPM</sequence>
<name>A0ABR2AX26_9ROSI</name>